<dbReference type="HOGENOM" id="CLU_3394919_0_0_9"/>
<keyword evidence="1" id="KW-0175">Coiled coil</keyword>
<comment type="caution">
    <text evidence="2">The sequence shown here is derived from an EMBL/GenBank/DDBJ whole genome shotgun (WGS) entry which is preliminary data.</text>
</comment>
<sequence>MISKMQYNRKVVELEKEVKYVNKQLEKQKQR</sequence>
<accession>R8HF43</accession>
<proteinExistence type="predicted"/>
<feature type="coiled-coil region" evidence="1">
    <location>
        <begin position="4"/>
        <end position="31"/>
    </location>
</feature>
<evidence type="ECO:0000256" key="1">
    <source>
        <dbReference type="SAM" id="Coils"/>
    </source>
</evidence>
<evidence type="ECO:0000313" key="2">
    <source>
        <dbReference type="EMBL" id="EOO71503.1"/>
    </source>
</evidence>
<protein>
    <submittedName>
        <fullName evidence="2">Uncharacterized protein</fullName>
    </submittedName>
</protein>
<name>R8HF43_BACCE</name>
<organism evidence="2 3">
    <name type="scientific">Bacillus cereus VD021</name>
    <dbReference type="NCBI Taxonomy" id="1053224"/>
    <lineage>
        <taxon>Bacteria</taxon>
        <taxon>Bacillati</taxon>
        <taxon>Bacillota</taxon>
        <taxon>Bacilli</taxon>
        <taxon>Bacillales</taxon>
        <taxon>Bacillaceae</taxon>
        <taxon>Bacillus</taxon>
        <taxon>Bacillus cereus group</taxon>
    </lineage>
</organism>
<dbReference type="Proteomes" id="UP000014040">
    <property type="component" value="Unassembled WGS sequence"/>
</dbReference>
<dbReference type="AlphaFoldDB" id="R8HF43"/>
<dbReference type="EMBL" id="AHES01000042">
    <property type="protein sequence ID" value="EOO71503.1"/>
    <property type="molecule type" value="Genomic_DNA"/>
</dbReference>
<reference evidence="2 3" key="1">
    <citation type="submission" date="2012-12" db="EMBL/GenBank/DDBJ databases">
        <title>The Genome Sequence of Bacillus cereus VD021.</title>
        <authorList>
            <consortium name="The Broad Institute Genome Sequencing Platform"/>
            <consortium name="The Broad Institute Genome Sequencing Center for Infectious Disease"/>
            <person name="Feldgarden M."/>
            <person name="Van der Auwera G.A."/>
            <person name="Mahillon J."/>
            <person name="Duprez V."/>
            <person name="Timmery S."/>
            <person name="Mattelet C."/>
            <person name="Dierick K."/>
            <person name="Sun M."/>
            <person name="Yu Z."/>
            <person name="Zhu L."/>
            <person name="Hu X."/>
            <person name="Shank E.B."/>
            <person name="Swiecicka I."/>
            <person name="Hansen B.M."/>
            <person name="Andrup L."/>
            <person name="Walker B."/>
            <person name="Young S.K."/>
            <person name="Zeng Q."/>
            <person name="Gargeya S."/>
            <person name="Fitzgerald M."/>
            <person name="Haas B."/>
            <person name="Abouelleil A."/>
            <person name="Alvarado L."/>
            <person name="Arachchi H.M."/>
            <person name="Berlin A.M."/>
            <person name="Chapman S.B."/>
            <person name="Dewar J."/>
            <person name="Goldberg J."/>
            <person name="Griggs A."/>
            <person name="Gujja S."/>
            <person name="Hansen M."/>
            <person name="Howarth C."/>
            <person name="Imamovic A."/>
            <person name="Larimer J."/>
            <person name="McCowan C."/>
            <person name="Murphy C."/>
            <person name="Neiman D."/>
            <person name="Pearson M."/>
            <person name="Priest M."/>
            <person name="Roberts A."/>
            <person name="Saif S."/>
            <person name="Shea T."/>
            <person name="Sisk P."/>
            <person name="Sykes S."/>
            <person name="Wortman J."/>
            <person name="Nusbaum C."/>
            <person name="Birren B."/>
        </authorList>
    </citation>
    <scope>NUCLEOTIDE SEQUENCE [LARGE SCALE GENOMIC DNA]</scope>
    <source>
        <strain evidence="2 3">VD021</strain>
    </source>
</reference>
<evidence type="ECO:0000313" key="3">
    <source>
        <dbReference type="Proteomes" id="UP000014040"/>
    </source>
</evidence>
<gene>
    <name evidence="2" type="ORF">IIC_04363</name>
</gene>